<dbReference type="GO" id="GO:0046872">
    <property type="term" value="F:metal ion binding"/>
    <property type="evidence" value="ECO:0007669"/>
    <property type="project" value="UniProtKB-KW"/>
</dbReference>
<dbReference type="Pfam" id="PF00034">
    <property type="entry name" value="Cytochrom_C"/>
    <property type="match status" value="1"/>
</dbReference>
<dbReference type="InterPro" id="IPR009056">
    <property type="entry name" value="Cyt_c-like_dom"/>
</dbReference>
<dbReference type="SUPFAM" id="SSF50952">
    <property type="entry name" value="Soluble quinoprotein glucose dehydrogenase"/>
    <property type="match status" value="1"/>
</dbReference>
<proteinExistence type="predicted"/>
<dbReference type="Gene3D" id="2.120.10.30">
    <property type="entry name" value="TolB, C-terminal domain"/>
    <property type="match status" value="1"/>
</dbReference>
<keyword evidence="2 4" id="KW-0479">Metal-binding</keyword>
<evidence type="ECO:0000256" key="2">
    <source>
        <dbReference type="ARBA" id="ARBA00022723"/>
    </source>
</evidence>
<evidence type="ECO:0000313" key="6">
    <source>
        <dbReference type="EMBL" id="MCG2460266.1"/>
    </source>
</evidence>
<dbReference type="Gene3D" id="1.25.10.10">
    <property type="entry name" value="Leucine-rich Repeat Variant"/>
    <property type="match status" value="1"/>
</dbReference>
<reference evidence="6" key="1">
    <citation type="submission" date="2023-02" db="EMBL/GenBank/DDBJ databases">
        <title>Genome of Flavobacteriaceae gen. nov. sp. strain F89.</title>
        <authorList>
            <person name="Wang Y."/>
        </authorList>
    </citation>
    <scope>NUCLEOTIDE SEQUENCE</scope>
    <source>
        <strain evidence="6">F89</strain>
    </source>
</reference>
<keyword evidence="3 4" id="KW-0408">Iron</keyword>
<dbReference type="InterPro" id="IPR011041">
    <property type="entry name" value="Quinoprot_gluc/sorb_DH_b-prop"/>
</dbReference>
<dbReference type="GO" id="GO:0009055">
    <property type="term" value="F:electron transfer activity"/>
    <property type="evidence" value="ECO:0007669"/>
    <property type="project" value="InterPro"/>
</dbReference>
<organism evidence="6 7">
    <name type="scientific">Cerina litoralis</name>
    <dbReference type="NCBI Taxonomy" id="2874477"/>
    <lineage>
        <taxon>Bacteria</taxon>
        <taxon>Pseudomonadati</taxon>
        <taxon>Bacteroidota</taxon>
        <taxon>Flavobacteriia</taxon>
        <taxon>Flavobacteriales</taxon>
        <taxon>Flavobacteriaceae</taxon>
        <taxon>Cerina</taxon>
    </lineage>
</organism>
<dbReference type="InterPro" id="IPR055557">
    <property type="entry name" value="DUF7133"/>
</dbReference>
<comment type="caution">
    <text evidence="6">The sequence shown here is derived from an EMBL/GenBank/DDBJ whole genome shotgun (WGS) entry which is preliminary data.</text>
</comment>
<dbReference type="GO" id="GO:0020037">
    <property type="term" value="F:heme binding"/>
    <property type="evidence" value="ECO:0007669"/>
    <property type="project" value="InterPro"/>
</dbReference>
<feature type="domain" description="Cytochrome c" evidence="5">
    <location>
        <begin position="765"/>
        <end position="900"/>
    </location>
</feature>
<gene>
    <name evidence="6" type="ORF">K8352_05860</name>
</gene>
<evidence type="ECO:0000313" key="7">
    <source>
        <dbReference type="Proteomes" id="UP001200642"/>
    </source>
</evidence>
<dbReference type="PANTHER" id="PTHR33546:SF1">
    <property type="entry name" value="LARGE, MULTIFUNCTIONAL SECRETED PROTEIN"/>
    <property type="match status" value="1"/>
</dbReference>
<dbReference type="NCBIfam" id="TIGR02603">
    <property type="entry name" value="CxxCH_TIGR02603"/>
    <property type="match status" value="1"/>
</dbReference>
<evidence type="ECO:0000256" key="1">
    <source>
        <dbReference type="ARBA" id="ARBA00022617"/>
    </source>
</evidence>
<keyword evidence="7" id="KW-1185">Reference proteome</keyword>
<dbReference type="PROSITE" id="PS51007">
    <property type="entry name" value="CYTC"/>
    <property type="match status" value="1"/>
</dbReference>
<dbReference type="InterPro" id="IPR011042">
    <property type="entry name" value="6-blade_b-propeller_TolB-like"/>
</dbReference>
<dbReference type="SUPFAM" id="SSF48371">
    <property type="entry name" value="ARM repeat"/>
    <property type="match status" value="1"/>
</dbReference>
<evidence type="ECO:0000256" key="4">
    <source>
        <dbReference type="PROSITE-ProRule" id="PRU00433"/>
    </source>
</evidence>
<dbReference type="AlphaFoldDB" id="A0AAE3EV76"/>
<evidence type="ECO:0000259" key="5">
    <source>
        <dbReference type="PROSITE" id="PS51007"/>
    </source>
</evidence>
<dbReference type="SUPFAM" id="SSF46626">
    <property type="entry name" value="Cytochrome c"/>
    <property type="match status" value="1"/>
</dbReference>
<dbReference type="PANTHER" id="PTHR33546">
    <property type="entry name" value="LARGE, MULTIFUNCTIONAL SECRETED PROTEIN-RELATED"/>
    <property type="match status" value="1"/>
</dbReference>
<sequence>MFKSHWIFLLSALFLTCCQQENNNCIPNTHPVSYPSTDSLAQKLNWPKDLDINVFSGPDLTPSPACMAVAATGEVYVGVDMIGSLGKEMGKGSIERLVDCNHDGIMDTHTQFAVLDDPRGILPLGDQVFVLHTRFSPETKKAENMDLVVLDDKNRDGIADGPPMVLIENISNSKYLQERGTDHATNGIQMGIDGWIYIAVGDFGFHNATDREGTKLTQLGGGIVRVRPDGTEMEVYNHGMRNIYDVAIDPFMNIFTRGNTNDGGGWNVRFTHQIQSAEYGYPMLFKNFTDEIIPALIDVGGGSGTGALYMDDPRWPEKYNHVPLMSDWGRNLLYTHRVKDTGASFTQNEEEFIQLPQITDVDIDAAGAMYLSSWDGAGYSGSPEKGYVVRVVPKNFEYTPFHNVKEAKDKQLMEALGSLSAKARLSAQYELLQRPNDNTAQEVLKMAEDRQLPIEVRIASLFTYAQMSGKDGIDNLVQLSNDPKLQEFALRALSDREEWVKHVPLDPFLKGTKSPSDWVKAAAIIGMGRLGKPEAINTLLQIGVPSSFKAPEMGTEGPHATPNSDIVLPHLAVKALVRLNAVDACVNALGTENRDLALWALRYMHDPTAVYGLIAAYKNTGDNLNSVEGGVSTLKNKNASEFKNKIMNTLARIYHMEAPYDTSWWWSTRPDTHGPYYKAIDWAATPTIRSFMMEEWKKADRSERKSYAEMNSKYRLGIDAFGTVDIKPPKEDIPVVDLEKIKNEKGQVGKSSIEDVMLALDQIKGDPKKGEELFKKQGCVACHNINKGEVMKGPFMGQIGSIMNRHQIAESILKPNASISQGFSTVQIHTKNGEDYMGFVTEESANDLTVRDISGTATPLKKSDIESRKELETSMMPSGLANSLSYEEFASLVTYLKQQK</sequence>
<dbReference type="InterPro" id="IPR011989">
    <property type="entry name" value="ARM-like"/>
</dbReference>
<protein>
    <submittedName>
        <fullName evidence="6">C-type cytochrome</fullName>
    </submittedName>
</protein>
<dbReference type="InterPro" id="IPR013427">
    <property type="entry name" value="Haem-bd_dom_put"/>
</dbReference>
<name>A0AAE3EV76_9FLAO</name>
<accession>A0AAE3EV76</accession>
<dbReference type="EMBL" id="JAIRBC010000007">
    <property type="protein sequence ID" value="MCG2460266.1"/>
    <property type="molecule type" value="Genomic_DNA"/>
</dbReference>
<evidence type="ECO:0000256" key="3">
    <source>
        <dbReference type="ARBA" id="ARBA00023004"/>
    </source>
</evidence>
<dbReference type="RefSeq" id="WP_317901409.1">
    <property type="nucleotide sequence ID" value="NZ_JAIRBC010000007.1"/>
</dbReference>
<dbReference type="Pfam" id="PF23500">
    <property type="entry name" value="DUF7133"/>
    <property type="match status" value="1"/>
</dbReference>
<dbReference type="Gene3D" id="1.10.760.10">
    <property type="entry name" value="Cytochrome c-like domain"/>
    <property type="match status" value="1"/>
</dbReference>
<keyword evidence="1 4" id="KW-0349">Heme</keyword>
<dbReference type="InterPro" id="IPR036909">
    <property type="entry name" value="Cyt_c-like_dom_sf"/>
</dbReference>
<dbReference type="Proteomes" id="UP001200642">
    <property type="component" value="Unassembled WGS sequence"/>
</dbReference>
<dbReference type="InterPro" id="IPR016024">
    <property type="entry name" value="ARM-type_fold"/>
</dbReference>